<dbReference type="Gene3D" id="2.130.10.10">
    <property type="entry name" value="YVTN repeat-like/Quinoprotein amine dehydrogenase"/>
    <property type="match status" value="2"/>
</dbReference>
<dbReference type="InterPro" id="IPR015943">
    <property type="entry name" value="WD40/YVTN_repeat-like_dom_sf"/>
</dbReference>
<dbReference type="EMBL" id="CP000828">
    <property type="protein sequence ID" value="ABW27832.1"/>
    <property type="molecule type" value="Genomic_DNA"/>
</dbReference>
<dbReference type="KEGG" id="amr:AM1_2832"/>
<name>B0CA97_ACAM1</name>
<reference evidence="1 2" key="1">
    <citation type="journal article" date="2008" name="Proc. Natl. Acad. Sci. U.S.A.">
        <title>Niche adaptation and genome expansion in the chlorophyll d-producing cyanobacterium Acaryochloris marina.</title>
        <authorList>
            <person name="Swingley W.D."/>
            <person name="Chen M."/>
            <person name="Cheung P.C."/>
            <person name="Conrad A.L."/>
            <person name="Dejesa L.C."/>
            <person name="Hao J."/>
            <person name="Honchak B.M."/>
            <person name="Karbach L.E."/>
            <person name="Kurdoglu A."/>
            <person name="Lahiri S."/>
            <person name="Mastrian S.D."/>
            <person name="Miyashita H."/>
            <person name="Page L."/>
            <person name="Ramakrishna P."/>
            <person name="Satoh S."/>
            <person name="Sattley W.M."/>
            <person name="Shimada Y."/>
            <person name="Taylor H.L."/>
            <person name="Tomo T."/>
            <person name="Tsuchiya T."/>
            <person name="Wang Z.T."/>
            <person name="Raymond J."/>
            <person name="Mimuro M."/>
            <person name="Blankenship R.E."/>
            <person name="Touchman J.W."/>
        </authorList>
    </citation>
    <scope>NUCLEOTIDE SEQUENCE [LARGE SCALE GENOMIC DNA]</scope>
    <source>
        <strain evidence="2">MBIC 11017</strain>
    </source>
</reference>
<dbReference type="eggNOG" id="COG3292">
    <property type="taxonomic scope" value="Bacteria"/>
</dbReference>
<organism evidence="1 2">
    <name type="scientific">Acaryochloris marina (strain MBIC 11017)</name>
    <dbReference type="NCBI Taxonomy" id="329726"/>
    <lineage>
        <taxon>Bacteria</taxon>
        <taxon>Bacillati</taxon>
        <taxon>Cyanobacteriota</taxon>
        <taxon>Cyanophyceae</taxon>
        <taxon>Acaryochloridales</taxon>
        <taxon>Acaryochloridaceae</taxon>
        <taxon>Acaryochloris</taxon>
    </lineage>
</organism>
<dbReference type="SUPFAM" id="SSF63829">
    <property type="entry name" value="Calcium-dependent phosphotriesterase"/>
    <property type="match status" value="1"/>
</dbReference>
<dbReference type="RefSeq" id="WP_012163276.1">
    <property type="nucleotide sequence ID" value="NC_009925.1"/>
</dbReference>
<protein>
    <submittedName>
        <fullName evidence="1">Uncharacterized protein</fullName>
    </submittedName>
</protein>
<accession>B0CA97</accession>
<keyword evidence="2" id="KW-1185">Reference proteome</keyword>
<sequence>MSLGLVLLWPLQRAQADSPLTSTDLATAYQEMPEVQLAQRTKAAKGQVLKFLLSDAPTDQKAAVINALGWNFKGQRNGYRFLAGLAQAQGLALQEIQLHHLRPTDRFALGYLLAMDDYFELSSLSKTATEDLWKASPLQLISQAAYALPDDFTVQFVRAIVQGQNDFSRSWCSIYLEPQQVLNQFPVAKRNLRSQAVTQAMQYLNRYESHCQQPAFLTNQPSVNPELNQIYKIVEFQNQIVTATQGGIVFWDPQSQTATATRAEKLCTSLMVWSNALWVGCQHRLLRFDSNNWKLYRYSPQSTESGFQLVPGPQGTLLVRHGGQLWQFDPKKDRLVAADPQLGPGHSYDLLYRRNGEQWRIDFLQALWRNQQRISLQSDAYPGSDPRSFYEDANGQLWVVDFNQGFFRFNDQTQTFQAMTRVAGKGSAIATDQQHTYFLHYTSGLYVQTQGQADPTFIDLSTLRYMRDLFVDQKGDIWIGGWNQLVRLRRQGNQWSRDRYRLFN</sequence>
<gene>
    <name evidence="1" type="ordered locus">AM1_2832</name>
</gene>
<evidence type="ECO:0000313" key="2">
    <source>
        <dbReference type="Proteomes" id="UP000000268"/>
    </source>
</evidence>
<evidence type="ECO:0000313" key="1">
    <source>
        <dbReference type="EMBL" id="ABW27832.1"/>
    </source>
</evidence>
<dbReference type="HOGENOM" id="CLU_540401_0_0_3"/>
<dbReference type="Proteomes" id="UP000000268">
    <property type="component" value="Chromosome"/>
</dbReference>
<dbReference type="AlphaFoldDB" id="B0CA97"/>
<proteinExistence type="predicted"/>